<accession>A0A090D0S2</accession>
<dbReference type="Proteomes" id="UP000031552">
    <property type="component" value="Unassembled WGS sequence"/>
</dbReference>
<dbReference type="eggNOG" id="COG0617">
    <property type="taxonomic scope" value="Bacteria"/>
</dbReference>
<organism evidence="2 3">
    <name type="scientific">Candidatus Criblamydia sequanensis CRIB-18</name>
    <dbReference type="NCBI Taxonomy" id="1437425"/>
    <lineage>
        <taxon>Bacteria</taxon>
        <taxon>Pseudomonadati</taxon>
        <taxon>Chlamydiota</taxon>
        <taxon>Chlamydiia</taxon>
        <taxon>Parachlamydiales</taxon>
        <taxon>Candidatus Criblamydiaceae</taxon>
        <taxon>Candidatus Criblamydia</taxon>
    </lineage>
</organism>
<dbReference type="STRING" id="1437425.CSEC_0632"/>
<dbReference type="EMBL" id="CCEJ010000003">
    <property type="protein sequence ID" value="CDR33465.1"/>
    <property type="molecule type" value="Genomic_DNA"/>
</dbReference>
<dbReference type="InterPro" id="IPR043519">
    <property type="entry name" value="NT_sf"/>
</dbReference>
<dbReference type="RefSeq" id="WP_041016951.1">
    <property type="nucleotide sequence ID" value="NZ_CCEJ010000003.1"/>
</dbReference>
<proteinExistence type="predicted"/>
<feature type="chain" id="PRO_5001853810" evidence="1">
    <location>
        <begin position="27"/>
        <end position="326"/>
    </location>
</feature>
<reference evidence="2" key="2">
    <citation type="submission" date="2014-09" db="EMBL/GenBank/DDBJ databases">
        <title>Criblamydia sequanensis harbors a mega-plasmid encoding arsenite resistance.</title>
        <authorList>
            <person name="Bertelli C."/>
            <person name="Goesmann A."/>
            <person name="Greub G."/>
        </authorList>
    </citation>
    <scope>NUCLEOTIDE SEQUENCE [LARGE SCALE GENOMIC DNA]</scope>
    <source>
        <strain evidence="2">CRIB-18</strain>
    </source>
</reference>
<reference evidence="2" key="1">
    <citation type="submission" date="2013-12" db="EMBL/GenBank/DDBJ databases">
        <authorList>
            <person name="Linke B."/>
        </authorList>
    </citation>
    <scope>NUCLEOTIDE SEQUENCE [LARGE SCALE GENOMIC DNA]</scope>
    <source>
        <strain evidence="2">CRIB-18</strain>
    </source>
</reference>
<comment type="caution">
    <text evidence="2">The sequence shown here is derived from an EMBL/GenBank/DDBJ whole genome shotgun (WGS) entry which is preliminary data.</text>
</comment>
<evidence type="ECO:0000256" key="1">
    <source>
        <dbReference type="SAM" id="SignalP"/>
    </source>
</evidence>
<keyword evidence="1" id="KW-0732">Signal</keyword>
<sequence length="326" mass="37555">MKKHFSIKSFAIIAAISALFISSSQIQPLSGHDYIRESVISDQYEISDSDLIITIESFLQNSVPGMDATYRQVIDILIDEGQNVWISGGILRDLLGSHPDKPHDLDFSFSGNPEEIQKIADKNGWLYTFFPGSKTITIGDRNGIFMEGLPKAFSVDRKDESEEFTINTIYYNCNKSCFLPESKIGLADLKKRILRIKTNRWYDWLFSGEEKYNKIFRFWKMAGKGYFFSKELESFIANEAEKAWRKDRKLFSKQMLEYLGSHYSSFDQVETGCRLVMGETWTKAAVSKLRKKAFKKDKEIDEVWDAYTHYPLDLRSGAQAIGRLPI</sequence>
<dbReference type="SUPFAM" id="SSF81301">
    <property type="entry name" value="Nucleotidyltransferase"/>
    <property type="match status" value="1"/>
</dbReference>
<feature type="signal peptide" evidence="1">
    <location>
        <begin position="1"/>
        <end position="26"/>
    </location>
</feature>
<protein>
    <submittedName>
        <fullName evidence="2">Conserved putative secreted protein</fullName>
    </submittedName>
</protein>
<gene>
    <name evidence="2" type="ORF">CSEC_0632</name>
</gene>
<evidence type="ECO:0000313" key="3">
    <source>
        <dbReference type="Proteomes" id="UP000031552"/>
    </source>
</evidence>
<name>A0A090D0S2_9BACT</name>
<evidence type="ECO:0000313" key="2">
    <source>
        <dbReference type="EMBL" id="CDR33465.1"/>
    </source>
</evidence>
<dbReference type="Gene3D" id="3.30.460.10">
    <property type="entry name" value="Beta Polymerase, domain 2"/>
    <property type="match status" value="1"/>
</dbReference>
<dbReference type="AlphaFoldDB" id="A0A090D0S2"/>
<keyword evidence="3" id="KW-1185">Reference proteome</keyword>
<dbReference type="OrthoDB" id="20986at2"/>